<evidence type="ECO:0000256" key="4">
    <source>
        <dbReference type="ARBA" id="ARBA00023274"/>
    </source>
</evidence>
<feature type="domain" description="Sm" evidence="5">
    <location>
        <begin position="6"/>
        <end position="81"/>
    </location>
</feature>
<evidence type="ECO:0000313" key="7">
    <source>
        <dbReference type="Proteomes" id="UP001516464"/>
    </source>
</evidence>
<keyword evidence="4" id="KW-0687">Ribonucleoprotein</keyword>
<comment type="similarity">
    <text evidence="1">Belongs to the snRNP Sm proteins family.</text>
</comment>
<organism evidence="6 7">
    <name type="scientific">Astathelohania contejeani</name>
    <dbReference type="NCBI Taxonomy" id="164912"/>
    <lineage>
        <taxon>Eukaryota</taxon>
        <taxon>Fungi</taxon>
        <taxon>Fungi incertae sedis</taxon>
        <taxon>Microsporidia</taxon>
        <taxon>Astathelohaniidae</taxon>
        <taxon>Astathelohania</taxon>
    </lineage>
</organism>
<proteinExistence type="inferred from homology"/>
<keyword evidence="3" id="KW-0694">RNA-binding</keyword>
<evidence type="ECO:0000256" key="3">
    <source>
        <dbReference type="ARBA" id="ARBA00022884"/>
    </source>
</evidence>
<reference evidence="6 7" key="1">
    <citation type="submission" date="2019-01" db="EMBL/GenBank/DDBJ databases">
        <title>Genomes sequencing and comparative genomics of infectious freshwater microsporidia, Cucumispora dikerogammari and Thelohania contejeani.</title>
        <authorList>
            <person name="Cormier A."/>
            <person name="Giraud I."/>
            <person name="Wattier R."/>
            <person name="Teixeira M."/>
            <person name="Grandjean F."/>
            <person name="Rigaud T."/>
            <person name="Cordaux R."/>
        </authorList>
    </citation>
    <scope>NUCLEOTIDE SEQUENCE [LARGE SCALE GENOMIC DNA]</scope>
    <source>
        <strain evidence="6">T1</strain>
        <tissue evidence="6">Spores</tissue>
    </source>
</reference>
<dbReference type="EMBL" id="SBIQ01000068">
    <property type="protein sequence ID" value="KAF7683624.1"/>
    <property type="molecule type" value="Genomic_DNA"/>
</dbReference>
<evidence type="ECO:0000256" key="2">
    <source>
        <dbReference type="ARBA" id="ARBA00022664"/>
    </source>
</evidence>
<keyword evidence="7" id="KW-1185">Reference proteome</keyword>
<comment type="caution">
    <text evidence="6">The sequence shown here is derived from an EMBL/GenBank/DDBJ whole genome shotgun (WGS) entry which is preliminary data.</text>
</comment>
<dbReference type="PANTHER" id="PTHR15588">
    <property type="entry name" value="LSM1"/>
    <property type="match status" value="1"/>
</dbReference>
<dbReference type="InterPro" id="IPR044642">
    <property type="entry name" value="PTHR15588"/>
</dbReference>
<evidence type="ECO:0000256" key="1">
    <source>
        <dbReference type="ARBA" id="ARBA00006850"/>
    </source>
</evidence>
<dbReference type="Proteomes" id="UP001516464">
    <property type="component" value="Unassembled WGS sequence"/>
</dbReference>
<evidence type="ECO:0000313" key="6">
    <source>
        <dbReference type="EMBL" id="KAF7683624.1"/>
    </source>
</evidence>
<dbReference type="InterPro" id="IPR047575">
    <property type="entry name" value="Sm"/>
</dbReference>
<dbReference type="PANTHER" id="PTHR15588:SF8">
    <property type="entry name" value="U6 SNRNA-ASSOCIATED SM-LIKE PROTEIN LSM1"/>
    <property type="match status" value="1"/>
</dbReference>
<dbReference type="SMART" id="SM00651">
    <property type="entry name" value="Sm"/>
    <property type="match status" value="1"/>
</dbReference>
<dbReference type="SUPFAM" id="SSF50182">
    <property type="entry name" value="Sm-like ribonucleoproteins"/>
    <property type="match status" value="1"/>
</dbReference>
<protein>
    <submittedName>
        <fullName evidence="6">Sm-like protein LSM1A</fullName>
    </submittedName>
</protein>
<dbReference type="Pfam" id="PF01423">
    <property type="entry name" value="LSM"/>
    <property type="match status" value="1"/>
</dbReference>
<sequence>MENDLIGTKDLERYLDKDIIILLWDGRYIFGKMRSFDQYNNVTLENCYERIFFNNKYSEIEIGLYIIRGDNIIIIGLANNPTQGLEYTPYDVLKKEMVNNE</sequence>
<accession>A0ABQ7HZL4</accession>
<gene>
    <name evidence="6" type="primary">LSM1A</name>
    <name evidence="6" type="ORF">TCON_1169</name>
</gene>
<evidence type="ECO:0000259" key="5">
    <source>
        <dbReference type="PROSITE" id="PS52002"/>
    </source>
</evidence>
<dbReference type="Gene3D" id="2.30.30.100">
    <property type="match status" value="1"/>
</dbReference>
<name>A0ABQ7HZL4_9MICR</name>
<dbReference type="InterPro" id="IPR001163">
    <property type="entry name" value="Sm_dom_euk/arc"/>
</dbReference>
<dbReference type="InterPro" id="IPR010920">
    <property type="entry name" value="LSM_dom_sf"/>
</dbReference>
<keyword evidence="2" id="KW-0507">mRNA processing</keyword>
<dbReference type="PROSITE" id="PS52002">
    <property type="entry name" value="SM"/>
    <property type="match status" value="1"/>
</dbReference>